<comment type="caution">
    <text evidence="2">The sequence shown here is derived from an EMBL/GenBank/DDBJ whole genome shotgun (WGS) entry which is preliminary data.</text>
</comment>
<feature type="compositionally biased region" description="Acidic residues" evidence="1">
    <location>
        <begin position="462"/>
        <end position="472"/>
    </location>
</feature>
<feature type="compositionally biased region" description="Acidic residues" evidence="1">
    <location>
        <begin position="329"/>
        <end position="338"/>
    </location>
</feature>
<feature type="compositionally biased region" description="Low complexity" evidence="1">
    <location>
        <begin position="253"/>
        <end position="263"/>
    </location>
</feature>
<evidence type="ECO:0000313" key="3">
    <source>
        <dbReference type="Proteomes" id="UP000626109"/>
    </source>
</evidence>
<dbReference type="Proteomes" id="UP000626109">
    <property type="component" value="Unassembled WGS sequence"/>
</dbReference>
<reference evidence="2" key="1">
    <citation type="submission" date="2021-02" db="EMBL/GenBank/DDBJ databases">
        <authorList>
            <person name="Dougan E. K."/>
            <person name="Rhodes N."/>
            <person name="Thang M."/>
            <person name="Chan C."/>
        </authorList>
    </citation>
    <scope>NUCLEOTIDE SEQUENCE</scope>
</reference>
<feature type="compositionally biased region" description="Basic residues" evidence="1">
    <location>
        <begin position="1"/>
        <end position="16"/>
    </location>
</feature>
<feature type="compositionally biased region" description="Basic and acidic residues" evidence="1">
    <location>
        <begin position="199"/>
        <end position="209"/>
    </location>
</feature>
<feature type="compositionally biased region" description="Polar residues" evidence="1">
    <location>
        <begin position="21"/>
        <end position="31"/>
    </location>
</feature>
<feature type="compositionally biased region" description="Polar residues" evidence="1">
    <location>
        <begin position="102"/>
        <end position="135"/>
    </location>
</feature>
<organism evidence="2 3">
    <name type="scientific">Polarella glacialis</name>
    <name type="common">Dinoflagellate</name>
    <dbReference type="NCBI Taxonomy" id="89957"/>
    <lineage>
        <taxon>Eukaryota</taxon>
        <taxon>Sar</taxon>
        <taxon>Alveolata</taxon>
        <taxon>Dinophyceae</taxon>
        <taxon>Suessiales</taxon>
        <taxon>Suessiaceae</taxon>
        <taxon>Polarella</taxon>
    </lineage>
</organism>
<feature type="compositionally biased region" description="Low complexity" evidence="1">
    <location>
        <begin position="308"/>
        <end position="321"/>
    </location>
</feature>
<feature type="compositionally biased region" description="Low complexity" evidence="1">
    <location>
        <begin position="410"/>
        <end position="431"/>
    </location>
</feature>
<protein>
    <submittedName>
        <fullName evidence="2">Uncharacterized protein</fullName>
    </submittedName>
</protein>
<accession>A0A813IPX2</accession>
<evidence type="ECO:0000256" key="1">
    <source>
        <dbReference type="SAM" id="MobiDB-lite"/>
    </source>
</evidence>
<evidence type="ECO:0000313" key="2">
    <source>
        <dbReference type="EMBL" id="CAE8655444.1"/>
    </source>
</evidence>
<sequence>MQPGHRRPTPPWRKLRLVPQLANTASSQEPQEQAADAKMVEPERKTPIKPSGTPSRQGSRPGSRPASKAQKLDSSTASVPVAQEEVGKVGAQVAERLYSKPSALTPTQAKPKSRATAPSQQTSRPTTPRTESASSRPEGALPKEVTATGALEKEALAPEPSAANASMAQVPAFPEAEELTTTEATPNRILLPGELASTAHKDDEEAAPKDDEEAEFEEEKDDEYDDDDGFEEDNEYDNDDGFEEEADDDDNNNHTNNHNNNNDDGFEEDADESISPTSAHSTWKVAEATAGSEEVSDGGSVAQLETTPVASAPLSPSVAPSRGGSADRDEYEDFEEDSSDGKGRGGGGGALEEEEPSSPLLGDFSEGPESPTTTADFGDVIAPGRPESPTTTTPTTPTAAPTTIPPTTTPAPTATTATTPPTTPTPTTTTTPLPPTAPTAAATAAEPGRRSPGQEPEKEDFFEVDELSEESLGEQPEQQRQYSFAQHGDEEQVVEQVEEHNEEKMDGVVLFNLRREAMSAGNVEQ</sequence>
<proteinExistence type="predicted"/>
<gene>
    <name evidence="2" type="ORF">PGLA2088_LOCUS11606</name>
</gene>
<dbReference type="AlphaFoldDB" id="A0A813IPX2"/>
<name>A0A813IPX2_POLGL</name>
<feature type="region of interest" description="Disordered" evidence="1">
    <location>
        <begin position="1"/>
        <end position="504"/>
    </location>
</feature>
<feature type="compositionally biased region" description="Acidic residues" evidence="1">
    <location>
        <begin position="210"/>
        <end position="250"/>
    </location>
</feature>
<dbReference type="EMBL" id="CAJNNW010013470">
    <property type="protein sequence ID" value="CAE8655444.1"/>
    <property type="molecule type" value="Genomic_DNA"/>
</dbReference>
<feature type="compositionally biased region" description="Low complexity" evidence="1">
    <location>
        <begin position="389"/>
        <end position="402"/>
    </location>
</feature>